<gene>
    <name evidence="3" type="ORF">BO78DRAFT_437003</name>
</gene>
<evidence type="ECO:0000256" key="1">
    <source>
        <dbReference type="SAM" id="MobiDB-lite"/>
    </source>
</evidence>
<dbReference type="Proteomes" id="UP000248423">
    <property type="component" value="Unassembled WGS sequence"/>
</dbReference>
<evidence type="ECO:0000256" key="2">
    <source>
        <dbReference type="SAM" id="SignalP"/>
    </source>
</evidence>
<feature type="signal peptide" evidence="2">
    <location>
        <begin position="1"/>
        <end position="17"/>
    </location>
</feature>
<dbReference type="EMBL" id="KZ826427">
    <property type="protein sequence ID" value="PYI01024.1"/>
    <property type="molecule type" value="Genomic_DNA"/>
</dbReference>
<name>A0A319EBB5_ASPSB</name>
<dbReference type="AlphaFoldDB" id="A0A319EBB5"/>
<evidence type="ECO:0000313" key="4">
    <source>
        <dbReference type="Proteomes" id="UP000248423"/>
    </source>
</evidence>
<proteinExistence type="predicted"/>
<feature type="region of interest" description="Disordered" evidence="1">
    <location>
        <begin position="220"/>
        <end position="243"/>
    </location>
</feature>
<reference evidence="3 4" key="1">
    <citation type="submission" date="2018-02" db="EMBL/GenBank/DDBJ databases">
        <title>The genomes of Aspergillus section Nigri reveals drivers in fungal speciation.</title>
        <authorList>
            <consortium name="DOE Joint Genome Institute"/>
            <person name="Vesth T.C."/>
            <person name="Nybo J."/>
            <person name="Theobald S."/>
            <person name="Brandl J."/>
            <person name="Frisvad J.C."/>
            <person name="Nielsen K.F."/>
            <person name="Lyhne E.K."/>
            <person name="Kogle M.E."/>
            <person name="Kuo A."/>
            <person name="Riley R."/>
            <person name="Clum A."/>
            <person name="Nolan M."/>
            <person name="Lipzen A."/>
            <person name="Salamov A."/>
            <person name="Henrissat B."/>
            <person name="Wiebenga A."/>
            <person name="De vries R.P."/>
            <person name="Grigoriev I.V."/>
            <person name="Mortensen U.H."/>
            <person name="Andersen M.R."/>
            <person name="Baker S.E."/>
        </authorList>
    </citation>
    <scope>NUCLEOTIDE SEQUENCE [LARGE SCALE GENOMIC DNA]</scope>
    <source>
        <strain evidence="3 4">CBS 121057</strain>
    </source>
</reference>
<sequence length="243" mass="26181">MFLAVTPCCKFATIVLAVELRCDLFGVGGSFDRAYTILEEQWQKTGPMRGTPMTCSPVIAGGDSQVAPRMNHVRLADGLPLLSARTNDSGWNPSIPVAVARLHTWLPQSRGKETSESLSSHYQHCDSMVRWTHVPDGDGSAACTSFPGSNPRCSLPAMIRQKLKIRPERKSTPAHPPPPLPFGAGTTKRTINNHPTLSRCIISVTSQDSGRRSIPISMLTPSCGGDGGKATNPMARSTLHDLP</sequence>
<accession>A0A319EBB5</accession>
<dbReference type="VEuPathDB" id="FungiDB:BO78DRAFT_437003"/>
<protein>
    <submittedName>
        <fullName evidence="3">Uncharacterized protein</fullName>
    </submittedName>
</protein>
<evidence type="ECO:0000313" key="3">
    <source>
        <dbReference type="EMBL" id="PYI01024.1"/>
    </source>
</evidence>
<feature type="chain" id="PRO_5016334895" evidence="2">
    <location>
        <begin position="18"/>
        <end position="243"/>
    </location>
</feature>
<organism evidence="3 4">
    <name type="scientific">Aspergillus sclerotiicarbonarius (strain CBS 121057 / IBT 28362)</name>
    <dbReference type="NCBI Taxonomy" id="1448318"/>
    <lineage>
        <taxon>Eukaryota</taxon>
        <taxon>Fungi</taxon>
        <taxon>Dikarya</taxon>
        <taxon>Ascomycota</taxon>
        <taxon>Pezizomycotina</taxon>
        <taxon>Eurotiomycetes</taxon>
        <taxon>Eurotiomycetidae</taxon>
        <taxon>Eurotiales</taxon>
        <taxon>Aspergillaceae</taxon>
        <taxon>Aspergillus</taxon>
        <taxon>Aspergillus subgen. Circumdati</taxon>
    </lineage>
</organism>
<keyword evidence="2" id="KW-0732">Signal</keyword>
<dbReference type="OrthoDB" id="10281762at2759"/>
<keyword evidence="4" id="KW-1185">Reference proteome</keyword>